<feature type="region of interest" description="Disordered" evidence="1">
    <location>
        <begin position="1"/>
        <end position="25"/>
    </location>
</feature>
<evidence type="ECO:0000313" key="2">
    <source>
        <dbReference type="EMBL" id="KAF9458320.1"/>
    </source>
</evidence>
<proteinExistence type="predicted"/>
<evidence type="ECO:0000256" key="1">
    <source>
        <dbReference type="SAM" id="MobiDB-lite"/>
    </source>
</evidence>
<name>A0A9P6CDN1_9AGAR</name>
<accession>A0A9P6CDN1</accession>
<reference evidence="2" key="1">
    <citation type="submission" date="2020-11" db="EMBL/GenBank/DDBJ databases">
        <authorList>
            <consortium name="DOE Joint Genome Institute"/>
            <person name="Ahrendt S."/>
            <person name="Riley R."/>
            <person name="Andreopoulos W."/>
            <person name="Labutti K."/>
            <person name="Pangilinan J."/>
            <person name="Ruiz-Duenas F.J."/>
            <person name="Barrasa J.M."/>
            <person name="Sanchez-Garcia M."/>
            <person name="Camarero S."/>
            <person name="Miyauchi S."/>
            <person name="Serrano A."/>
            <person name="Linde D."/>
            <person name="Babiker R."/>
            <person name="Drula E."/>
            <person name="Ayuso-Fernandez I."/>
            <person name="Pacheco R."/>
            <person name="Padilla G."/>
            <person name="Ferreira P."/>
            <person name="Barriuso J."/>
            <person name="Kellner H."/>
            <person name="Castanera R."/>
            <person name="Alfaro M."/>
            <person name="Ramirez L."/>
            <person name="Pisabarro A.G."/>
            <person name="Kuo A."/>
            <person name="Tritt A."/>
            <person name="Lipzen A."/>
            <person name="He G."/>
            <person name="Yan M."/>
            <person name="Ng V."/>
            <person name="Cullen D."/>
            <person name="Martin F."/>
            <person name="Rosso M.-N."/>
            <person name="Henrissat B."/>
            <person name="Hibbett D."/>
            <person name="Martinez A.T."/>
            <person name="Grigoriev I.V."/>
        </authorList>
    </citation>
    <scope>NUCLEOTIDE SEQUENCE</scope>
    <source>
        <strain evidence="2">CBS 247.69</strain>
    </source>
</reference>
<dbReference type="Proteomes" id="UP000807353">
    <property type="component" value="Unassembled WGS sequence"/>
</dbReference>
<sequence length="189" mass="21138">MYMETAQFGGNKAGEETGDSGILEQGDMRQVDIEGQRTVTYTTTNLPNVVPRENHCTATSSHSVLPHLAPTPVLLAFSNLEVQLLLQTLRSIVLEEHPDRQSLSNLLCNLEQQLFLSPGQSIPSQETFDANEGYLYIVNIGNRGLNQGNQREAKSYNKEQMVLQESWSPPIRIHPNHICLPVMTSIYMT</sequence>
<comment type="caution">
    <text evidence="2">The sequence shown here is derived from an EMBL/GenBank/DDBJ whole genome shotgun (WGS) entry which is preliminary data.</text>
</comment>
<dbReference type="AlphaFoldDB" id="A0A9P6CDN1"/>
<gene>
    <name evidence="2" type="ORF">BDZ94DRAFT_1240055</name>
</gene>
<keyword evidence="3" id="KW-1185">Reference proteome</keyword>
<organism evidence="2 3">
    <name type="scientific">Collybia nuda</name>
    <dbReference type="NCBI Taxonomy" id="64659"/>
    <lineage>
        <taxon>Eukaryota</taxon>
        <taxon>Fungi</taxon>
        <taxon>Dikarya</taxon>
        <taxon>Basidiomycota</taxon>
        <taxon>Agaricomycotina</taxon>
        <taxon>Agaricomycetes</taxon>
        <taxon>Agaricomycetidae</taxon>
        <taxon>Agaricales</taxon>
        <taxon>Tricholomatineae</taxon>
        <taxon>Clitocybaceae</taxon>
        <taxon>Collybia</taxon>
    </lineage>
</organism>
<evidence type="ECO:0000313" key="3">
    <source>
        <dbReference type="Proteomes" id="UP000807353"/>
    </source>
</evidence>
<protein>
    <submittedName>
        <fullName evidence="2">Uncharacterized protein</fullName>
    </submittedName>
</protein>
<dbReference type="EMBL" id="MU150343">
    <property type="protein sequence ID" value="KAF9458320.1"/>
    <property type="molecule type" value="Genomic_DNA"/>
</dbReference>